<dbReference type="Gene3D" id="3.30.750.140">
    <property type="match status" value="1"/>
</dbReference>
<evidence type="ECO:0000313" key="4">
    <source>
        <dbReference type="Proteomes" id="UP000322267"/>
    </source>
</evidence>
<dbReference type="InterPro" id="IPR038610">
    <property type="entry name" value="FliK-like_C_sf"/>
</dbReference>
<name>A0A5D4NRR3_9BACI</name>
<organism evidence="3 4">
    <name type="scientific">Rossellomorea vietnamensis</name>
    <dbReference type="NCBI Taxonomy" id="218284"/>
    <lineage>
        <taxon>Bacteria</taxon>
        <taxon>Bacillati</taxon>
        <taxon>Bacillota</taxon>
        <taxon>Bacilli</taxon>
        <taxon>Bacillales</taxon>
        <taxon>Bacillaceae</taxon>
        <taxon>Rossellomorea</taxon>
    </lineage>
</organism>
<feature type="domain" description="Flagellar hook-length control protein-like C-terminal" evidence="2">
    <location>
        <begin position="625"/>
        <end position="695"/>
    </location>
</feature>
<dbReference type="Pfam" id="PF02120">
    <property type="entry name" value="Flg_hook"/>
    <property type="match status" value="1"/>
</dbReference>
<dbReference type="CDD" id="cd17470">
    <property type="entry name" value="T3SS_Flik_C"/>
    <property type="match status" value="1"/>
</dbReference>
<dbReference type="InterPro" id="IPR021136">
    <property type="entry name" value="Flagellar_hook_control-like_C"/>
</dbReference>
<dbReference type="AlphaFoldDB" id="A0A5D4NRR3"/>
<feature type="region of interest" description="Disordered" evidence="1">
    <location>
        <begin position="701"/>
        <end position="746"/>
    </location>
</feature>
<evidence type="ECO:0000259" key="2">
    <source>
        <dbReference type="Pfam" id="PF02120"/>
    </source>
</evidence>
<protein>
    <recommendedName>
        <fullName evidence="2">Flagellar hook-length control protein-like C-terminal domain-containing protein</fullName>
    </recommendedName>
</protein>
<accession>A0A5D4NRR3</accession>
<proteinExistence type="predicted"/>
<feature type="compositionally biased region" description="Basic and acidic residues" evidence="1">
    <location>
        <begin position="716"/>
        <end position="738"/>
    </location>
</feature>
<evidence type="ECO:0000256" key="1">
    <source>
        <dbReference type="SAM" id="MobiDB-lite"/>
    </source>
</evidence>
<comment type="caution">
    <text evidence="3">The sequence shown here is derived from an EMBL/GenBank/DDBJ whole genome shotgun (WGS) entry which is preliminary data.</text>
</comment>
<gene>
    <name evidence="3" type="ORF">FZC78_13175</name>
</gene>
<evidence type="ECO:0000313" key="3">
    <source>
        <dbReference type="EMBL" id="TYS16281.1"/>
    </source>
</evidence>
<reference evidence="3 4" key="1">
    <citation type="submission" date="2019-08" db="EMBL/GenBank/DDBJ databases">
        <title>Bacillus genomes from the desert of Cuatro Cienegas, Coahuila.</title>
        <authorList>
            <person name="Olmedo-Alvarez G."/>
        </authorList>
    </citation>
    <scope>NUCLEOTIDE SEQUENCE [LARGE SCALE GENOMIC DNA]</scope>
    <source>
        <strain evidence="3 4">CH34_1T</strain>
    </source>
</reference>
<sequence>MNLGIVPSRHVLREAGKKDLLEVPKEDDQGVVFKKFIDAFAAMDGKEKPVVTDSIIAGRSIGISEALTDLNFSELDLRTAIKGVIADINKAEPLLKNVLSETEQDELGDSLTQIIDILNILPKSILENINRKNLLIVLNSSEAVVEHNMETGKGELIQSNLKLLTHRLKQLFNSDNAVSNHNSFNMSKRESNVPLKNSLQLNKVYASDIELAVSSLNQSIELKKELISLKDMGNYDKTQISATIQQVVDFISILPEEIQKEIYQNDLKSSLSLLKSVMNFLTKTPDEDSFIIPEGIALSWATEKRNKPFIEADLSDFKGKVNRERPNLFSEFVQLSKGIDSLKSFLSDFQLVSKDSVLNLLETEKEENAGEMSGTLMDLASDTYFLQKLLKILNSGEELEFKGLKGSITVLDSENDLVKKTLNDNLGESNALTAAKDNGKEGLFQISRHINDQLSGDQENSEDVLASFTKSNSKDASTLISKQMNAPLGENQKNYVEKEQGIIHSKVLDPIGPKGKLRILEDVFTRNQLGLVGSDKAYNRVPSLSVKDNTNLFMNFENNIEPGGALINKDQMPALSSVNNFQLFQNTLPRTEPFFLALKTGENEQTLQQFTKDFTSLIGKSQLLQTPNMNKLLIKLYPEQLGSIRIEILQNNGVITAKLLASTKMTKELLDSQLSGLRQAFMSQNLQIDKIEVSQTLLDSYRQERQSSHNHHGHQQQKEQKQDEQKTNRNSEEPDFKELLNMTEFI</sequence>
<dbReference type="EMBL" id="VTEI01000006">
    <property type="protein sequence ID" value="TYS16281.1"/>
    <property type="molecule type" value="Genomic_DNA"/>
</dbReference>
<dbReference type="Proteomes" id="UP000322267">
    <property type="component" value="Unassembled WGS sequence"/>
</dbReference>